<name>A0AAJ5RJX1_9BACI</name>
<comment type="similarity">
    <text evidence="3 11">Belongs to the ketopantoate reductase family.</text>
</comment>
<dbReference type="RefSeq" id="WP_274795854.1">
    <property type="nucleotide sequence ID" value="NZ_CP113527.1"/>
</dbReference>
<dbReference type="InterPro" id="IPR013332">
    <property type="entry name" value="KPR_N"/>
</dbReference>
<dbReference type="InterPro" id="IPR008927">
    <property type="entry name" value="6-PGluconate_DH-like_C_sf"/>
</dbReference>
<evidence type="ECO:0000256" key="9">
    <source>
        <dbReference type="ARBA" id="ARBA00032024"/>
    </source>
</evidence>
<gene>
    <name evidence="14" type="ORF">OU989_04135</name>
</gene>
<dbReference type="GO" id="GO:0008677">
    <property type="term" value="F:2-dehydropantoate 2-reductase activity"/>
    <property type="evidence" value="ECO:0007669"/>
    <property type="project" value="UniProtKB-EC"/>
</dbReference>
<evidence type="ECO:0000259" key="12">
    <source>
        <dbReference type="Pfam" id="PF02558"/>
    </source>
</evidence>
<dbReference type="KEGG" id="liu:OU989_04135"/>
<dbReference type="InterPro" id="IPR013752">
    <property type="entry name" value="KPA_reductase"/>
</dbReference>
<dbReference type="AlphaFoldDB" id="A0AAJ5RJX1"/>
<evidence type="ECO:0000256" key="8">
    <source>
        <dbReference type="ARBA" id="ARBA00023002"/>
    </source>
</evidence>
<dbReference type="Pfam" id="PF08546">
    <property type="entry name" value="ApbA_C"/>
    <property type="match status" value="1"/>
</dbReference>
<evidence type="ECO:0000256" key="4">
    <source>
        <dbReference type="ARBA" id="ARBA00013014"/>
    </source>
</evidence>
<dbReference type="Pfam" id="PF02558">
    <property type="entry name" value="ApbA"/>
    <property type="match status" value="1"/>
</dbReference>
<evidence type="ECO:0000256" key="6">
    <source>
        <dbReference type="ARBA" id="ARBA00022655"/>
    </source>
</evidence>
<evidence type="ECO:0000259" key="13">
    <source>
        <dbReference type="Pfam" id="PF08546"/>
    </source>
</evidence>
<dbReference type="EMBL" id="CP113527">
    <property type="protein sequence ID" value="WDV07682.1"/>
    <property type="molecule type" value="Genomic_DNA"/>
</dbReference>
<evidence type="ECO:0000256" key="3">
    <source>
        <dbReference type="ARBA" id="ARBA00007870"/>
    </source>
</evidence>
<organism evidence="14 15">
    <name type="scientific">Lysinibacillus irui</name>
    <dbReference type="NCBI Taxonomy" id="2998077"/>
    <lineage>
        <taxon>Bacteria</taxon>
        <taxon>Bacillati</taxon>
        <taxon>Bacillota</taxon>
        <taxon>Bacilli</taxon>
        <taxon>Bacillales</taxon>
        <taxon>Bacillaceae</taxon>
        <taxon>Lysinibacillus</taxon>
    </lineage>
</organism>
<dbReference type="InterPro" id="IPR050838">
    <property type="entry name" value="Ketopantoate_reductase"/>
</dbReference>
<evidence type="ECO:0000256" key="2">
    <source>
        <dbReference type="ARBA" id="ARBA00004994"/>
    </source>
</evidence>
<feature type="domain" description="Ketopantoate reductase C-terminal" evidence="13">
    <location>
        <begin position="175"/>
        <end position="293"/>
    </location>
</feature>
<evidence type="ECO:0000256" key="7">
    <source>
        <dbReference type="ARBA" id="ARBA00022857"/>
    </source>
</evidence>
<comment type="catalytic activity">
    <reaction evidence="10 11">
        <text>(R)-pantoate + NADP(+) = 2-dehydropantoate + NADPH + H(+)</text>
        <dbReference type="Rhea" id="RHEA:16233"/>
        <dbReference type="ChEBI" id="CHEBI:11561"/>
        <dbReference type="ChEBI" id="CHEBI:15378"/>
        <dbReference type="ChEBI" id="CHEBI:15980"/>
        <dbReference type="ChEBI" id="CHEBI:57783"/>
        <dbReference type="ChEBI" id="CHEBI:58349"/>
        <dbReference type="EC" id="1.1.1.169"/>
    </reaction>
</comment>
<dbReference type="PANTHER" id="PTHR43765">
    <property type="entry name" value="2-DEHYDROPANTOATE 2-REDUCTASE-RELATED"/>
    <property type="match status" value="1"/>
</dbReference>
<dbReference type="EC" id="1.1.1.169" evidence="4 11"/>
<dbReference type="InterPro" id="IPR003710">
    <property type="entry name" value="ApbA"/>
</dbReference>
<evidence type="ECO:0000313" key="15">
    <source>
        <dbReference type="Proteomes" id="UP001219585"/>
    </source>
</evidence>
<feature type="domain" description="Ketopantoate reductase N-terminal" evidence="12">
    <location>
        <begin position="3"/>
        <end position="146"/>
    </location>
</feature>
<keyword evidence="8 11" id="KW-0560">Oxidoreductase</keyword>
<keyword evidence="7 11" id="KW-0521">NADP</keyword>
<dbReference type="Gene3D" id="3.40.50.720">
    <property type="entry name" value="NAD(P)-binding Rossmann-like Domain"/>
    <property type="match status" value="1"/>
</dbReference>
<dbReference type="NCBIfam" id="TIGR00745">
    <property type="entry name" value="apbA_panE"/>
    <property type="match status" value="1"/>
</dbReference>
<accession>A0AAJ5RJX1</accession>
<dbReference type="Gene3D" id="1.10.1040.10">
    <property type="entry name" value="N-(1-d-carboxylethyl)-l-norvaline Dehydrogenase, domain 2"/>
    <property type="match status" value="1"/>
</dbReference>
<dbReference type="PANTHER" id="PTHR43765:SF2">
    <property type="entry name" value="2-DEHYDROPANTOATE 2-REDUCTASE"/>
    <property type="match status" value="1"/>
</dbReference>
<dbReference type="GO" id="GO:0050661">
    <property type="term" value="F:NADP binding"/>
    <property type="evidence" value="ECO:0007669"/>
    <property type="project" value="TreeGrafter"/>
</dbReference>
<evidence type="ECO:0000256" key="10">
    <source>
        <dbReference type="ARBA" id="ARBA00048793"/>
    </source>
</evidence>
<comment type="function">
    <text evidence="1 11">Catalyzes the NADPH-dependent reduction of ketopantoate into pantoic acid.</text>
</comment>
<dbReference type="SUPFAM" id="SSF48179">
    <property type="entry name" value="6-phosphogluconate dehydrogenase C-terminal domain-like"/>
    <property type="match status" value="1"/>
</dbReference>
<proteinExistence type="inferred from homology"/>
<keyword evidence="6 11" id="KW-0566">Pantothenate biosynthesis</keyword>
<comment type="pathway">
    <text evidence="2 11">Cofactor biosynthesis; (R)-pantothenate biosynthesis; (R)-pantoate from 3-methyl-2-oxobutanoate: step 2/2.</text>
</comment>
<evidence type="ECO:0000256" key="1">
    <source>
        <dbReference type="ARBA" id="ARBA00002919"/>
    </source>
</evidence>
<sequence length="300" mass="33227">MKVAIIGAGAVGQLTASFLAESGTSVSLVVRRQEQVNELNTKKLTRINVDGTKTVQNIVSTTNLTSLPMQDLLVIAVKYSHLQQLYKQLALLPSDMPLLFMQNGLAHFEEVLNLPQKNIAFCSVSFGAQRVDQTTVCHRGVGLCKIAVERGKQHTFEKLLQLHCSLFPVEMVSNAEQMLFDKAILNSLINPLTAVLQLNNGELVTNKQAFLLMENIYQELTEAFENMEHSISFGDVVDLCRKTAENTSSMLADRLQGRKSEIETIVGVILNKALAKGHHLPTLRTLYHQVLALEESGERS</sequence>
<dbReference type="Proteomes" id="UP001219585">
    <property type="component" value="Chromosome"/>
</dbReference>
<protein>
    <recommendedName>
        <fullName evidence="5 11">2-dehydropantoate 2-reductase</fullName>
        <ecNumber evidence="4 11">1.1.1.169</ecNumber>
    </recommendedName>
    <alternativeName>
        <fullName evidence="9 11">Ketopantoate reductase</fullName>
    </alternativeName>
</protein>
<dbReference type="InterPro" id="IPR036291">
    <property type="entry name" value="NAD(P)-bd_dom_sf"/>
</dbReference>
<evidence type="ECO:0000313" key="14">
    <source>
        <dbReference type="EMBL" id="WDV07682.1"/>
    </source>
</evidence>
<dbReference type="InterPro" id="IPR013328">
    <property type="entry name" value="6PGD_dom2"/>
</dbReference>
<evidence type="ECO:0000256" key="11">
    <source>
        <dbReference type="RuleBase" id="RU362068"/>
    </source>
</evidence>
<dbReference type="GO" id="GO:0015940">
    <property type="term" value="P:pantothenate biosynthetic process"/>
    <property type="evidence" value="ECO:0007669"/>
    <property type="project" value="UniProtKB-KW"/>
</dbReference>
<dbReference type="SUPFAM" id="SSF51735">
    <property type="entry name" value="NAD(P)-binding Rossmann-fold domains"/>
    <property type="match status" value="1"/>
</dbReference>
<reference evidence="14" key="1">
    <citation type="submission" date="2022-11" db="EMBL/GenBank/DDBJ databases">
        <title>Lysinibacillus irui.</title>
        <authorList>
            <person name="Akintayo S.O."/>
        </authorList>
    </citation>
    <scope>NUCLEOTIDE SEQUENCE</scope>
    <source>
        <strain evidence="14">IRB4-01</strain>
    </source>
</reference>
<evidence type="ECO:0000256" key="5">
    <source>
        <dbReference type="ARBA" id="ARBA00019465"/>
    </source>
</evidence>
<dbReference type="GO" id="GO:0005737">
    <property type="term" value="C:cytoplasm"/>
    <property type="evidence" value="ECO:0007669"/>
    <property type="project" value="TreeGrafter"/>
</dbReference>